<dbReference type="Pfam" id="PF00150">
    <property type="entry name" value="Cellulase"/>
    <property type="match status" value="1"/>
</dbReference>
<feature type="chain" id="PRO_5019077438" description="Glycoside hydrolase family 5 domain-containing protein" evidence="4">
    <location>
        <begin position="34"/>
        <end position="366"/>
    </location>
</feature>
<dbReference type="PANTHER" id="PTHR34142">
    <property type="entry name" value="ENDO-BETA-1,4-GLUCANASE A"/>
    <property type="match status" value="1"/>
</dbReference>
<feature type="domain" description="Glycoside hydrolase family 5" evidence="5">
    <location>
        <begin position="83"/>
        <end position="333"/>
    </location>
</feature>
<proteinExistence type="inferred from homology"/>
<evidence type="ECO:0000256" key="2">
    <source>
        <dbReference type="ARBA" id="ARBA00023295"/>
    </source>
</evidence>
<dbReference type="GO" id="GO:0009251">
    <property type="term" value="P:glucan catabolic process"/>
    <property type="evidence" value="ECO:0007669"/>
    <property type="project" value="TreeGrafter"/>
</dbReference>
<gene>
    <name evidence="6" type="ORF">KDA_72150</name>
</gene>
<evidence type="ECO:0000259" key="5">
    <source>
        <dbReference type="Pfam" id="PF00150"/>
    </source>
</evidence>
<dbReference type="Proteomes" id="UP000287171">
    <property type="component" value="Unassembled WGS sequence"/>
</dbReference>
<dbReference type="RefSeq" id="WP_218027639.1">
    <property type="nucleotide sequence ID" value="NZ_BIFT01000002.1"/>
</dbReference>
<sequence>MKLKPIFRVGIVCAVILAIACAGFSLSTHSAHAEAPLSSVYGLHVSGNQLLNGDNQTIRLLGVNRSGTEYKCVNNAGIFDGPSDAASVDAMVSWHINAVRIPLNEDCWLWINGAQNAYSGSAYQQAIVDYVNLLDSKGIIPILDLHWTAAGSTTPFSQQPMPDVDHSGDFWWSVASTFSNNSSVIFNLFNEPHADSDGGACWRNGSPSPSTAPCASQNYAVAGMQTLLDKVRGAGAGNVVMLDGWGYANYIGGVLDNLPSDPNNNLMISAHVYDNSGCNSTSCYDQQYAAVANQLPVVFGELGESDCQHGFVDTAMNWADQHGIGYMGWAWDTYDCGSFPSLISDYNGTPTAFGQGFKDHFSALYP</sequence>
<name>A0A402BK53_9CHLR</name>
<feature type="signal peptide" evidence="4">
    <location>
        <begin position="1"/>
        <end position="33"/>
    </location>
</feature>
<evidence type="ECO:0000313" key="6">
    <source>
        <dbReference type="EMBL" id="GCE31731.1"/>
    </source>
</evidence>
<evidence type="ECO:0000313" key="7">
    <source>
        <dbReference type="Proteomes" id="UP000287171"/>
    </source>
</evidence>
<dbReference type="EMBL" id="BIFT01000002">
    <property type="protein sequence ID" value="GCE31731.1"/>
    <property type="molecule type" value="Genomic_DNA"/>
</dbReference>
<reference evidence="7" key="1">
    <citation type="submission" date="2018-12" db="EMBL/GenBank/DDBJ databases">
        <title>Tengunoibacter tsumagoiensis gen. nov., sp. nov., Dictyobacter kobayashii sp. nov., D. alpinus sp. nov., and D. joshuensis sp. nov. and description of Dictyobacteraceae fam. nov. within the order Ktedonobacterales isolated from Tengu-no-mugimeshi.</title>
        <authorList>
            <person name="Wang C.M."/>
            <person name="Zheng Y."/>
            <person name="Sakai Y."/>
            <person name="Toyoda A."/>
            <person name="Minakuchi Y."/>
            <person name="Abe K."/>
            <person name="Yokota A."/>
            <person name="Yabe S."/>
        </authorList>
    </citation>
    <scope>NUCLEOTIDE SEQUENCE [LARGE SCALE GENOMIC DNA]</scope>
    <source>
        <strain evidence="7">Uno16</strain>
    </source>
</reference>
<comment type="similarity">
    <text evidence="3">Belongs to the glycosyl hydrolase 5 (cellulase A) family.</text>
</comment>
<protein>
    <recommendedName>
        <fullName evidence="5">Glycoside hydrolase family 5 domain-containing protein</fullName>
    </recommendedName>
</protein>
<dbReference type="SUPFAM" id="SSF51445">
    <property type="entry name" value="(Trans)glycosidases"/>
    <property type="match status" value="1"/>
</dbReference>
<accession>A0A402BK53</accession>
<keyword evidence="1 3" id="KW-0378">Hydrolase</keyword>
<keyword evidence="4" id="KW-0732">Signal</keyword>
<dbReference type="GO" id="GO:0004553">
    <property type="term" value="F:hydrolase activity, hydrolyzing O-glycosyl compounds"/>
    <property type="evidence" value="ECO:0007669"/>
    <property type="project" value="InterPro"/>
</dbReference>
<keyword evidence="7" id="KW-1185">Reference proteome</keyword>
<evidence type="ECO:0000256" key="4">
    <source>
        <dbReference type="SAM" id="SignalP"/>
    </source>
</evidence>
<keyword evidence="2 3" id="KW-0326">Glycosidase</keyword>
<dbReference type="AlphaFoldDB" id="A0A402BK53"/>
<dbReference type="InterPro" id="IPR017853">
    <property type="entry name" value="GH"/>
</dbReference>
<dbReference type="Gene3D" id="3.20.20.80">
    <property type="entry name" value="Glycosidases"/>
    <property type="match status" value="1"/>
</dbReference>
<dbReference type="PANTHER" id="PTHR34142:SF1">
    <property type="entry name" value="GLYCOSIDE HYDROLASE FAMILY 5 DOMAIN-CONTAINING PROTEIN"/>
    <property type="match status" value="1"/>
</dbReference>
<comment type="caution">
    <text evidence="6">The sequence shown here is derived from an EMBL/GenBank/DDBJ whole genome shotgun (WGS) entry which is preliminary data.</text>
</comment>
<organism evidence="6 7">
    <name type="scientific">Dictyobacter alpinus</name>
    <dbReference type="NCBI Taxonomy" id="2014873"/>
    <lineage>
        <taxon>Bacteria</taxon>
        <taxon>Bacillati</taxon>
        <taxon>Chloroflexota</taxon>
        <taxon>Ktedonobacteria</taxon>
        <taxon>Ktedonobacterales</taxon>
        <taxon>Dictyobacteraceae</taxon>
        <taxon>Dictyobacter</taxon>
    </lineage>
</organism>
<dbReference type="InterPro" id="IPR001547">
    <property type="entry name" value="Glyco_hydro_5"/>
</dbReference>
<evidence type="ECO:0000256" key="3">
    <source>
        <dbReference type="RuleBase" id="RU361153"/>
    </source>
</evidence>
<evidence type="ECO:0000256" key="1">
    <source>
        <dbReference type="ARBA" id="ARBA00022801"/>
    </source>
</evidence>
<dbReference type="PROSITE" id="PS51257">
    <property type="entry name" value="PROKAR_LIPOPROTEIN"/>
    <property type="match status" value="1"/>
</dbReference>